<gene>
    <name evidence="1" type="ORF">ACOLOM_LOCUS12313</name>
</gene>
<keyword evidence="2" id="KW-1185">Reference proteome</keyword>
<name>A0ACA9QB70_9GLOM</name>
<accession>A0ACA9QB70</accession>
<sequence>DKNVKIWGMDFGDCHKSLFAHDDSIMQVAFEPRTHNFFSISKDKWVKYWDGDKGLSLIDIIQFELIQKLDGHQGEIWALAAGIGGKVIVTGSQDKSIRIWENTEEALFLEEEREKEMERLYEGDIADEMNREDGIIGSRAEGAIDDPLASRTETTMVQKHTMESLMAGEKIIEALELADRELEGAKEYANAIERLPVSEKNKVGPPPRNPVLSALDITPELYVLKTVEKVQPSALYDALLVIPFSKVTSLLHYMDIWASQKSQISYNLAALKYIKRQEESARTAEFYERAEREEWAEDELQTLKERIQKGESRKRKR</sequence>
<dbReference type="EMBL" id="CAJVPT010049325">
    <property type="protein sequence ID" value="CAG8743714.1"/>
    <property type="molecule type" value="Genomic_DNA"/>
</dbReference>
<proteinExistence type="predicted"/>
<feature type="non-terminal residue" evidence="1">
    <location>
        <position position="1"/>
    </location>
</feature>
<comment type="caution">
    <text evidence="1">The sequence shown here is derived from an EMBL/GenBank/DDBJ whole genome shotgun (WGS) entry which is preliminary data.</text>
</comment>
<evidence type="ECO:0000313" key="1">
    <source>
        <dbReference type="EMBL" id="CAG8743714.1"/>
    </source>
</evidence>
<dbReference type="Proteomes" id="UP000789525">
    <property type="component" value="Unassembled WGS sequence"/>
</dbReference>
<reference evidence="1" key="1">
    <citation type="submission" date="2021-06" db="EMBL/GenBank/DDBJ databases">
        <authorList>
            <person name="Kallberg Y."/>
            <person name="Tangrot J."/>
            <person name="Rosling A."/>
        </authorList>
    </citation>
    <scope>NUCLEOTIDE SEQUENCE</scope>
    <source>
        <strain evidence="1">CL356</strain>
    </source>
</reference>
<feature type="non-terminal residue" evidence="1">
    <location>
        <position position="317"/>
    </location>
</feature>
<evidence type="ECO:0000313" key="2">
    <source>
        <dbReference type="Proteomes" id="UP000789525"/>
    </source>
</evidence>
<protein>
    <submittedName>
        <fullName evidence="1">4111_t:CDS:1</fullName>
    </submittedName>
</protein>
<organism evidence="1 2">
    <name type="scientific">Acaulospora colombiana</name>
    <dbReference type="NCBI Taxonomy" id="27376"/>
    <lineage>
        <taxon>Eukaryota</taxon>
        <taxon>Fungi</taxon>
        <taxon>Fungi incertae sedis</taxon>
        <taxon>Mucoromycota</taxon>
        <taxon>Glomeromycotina</taxon>
        <taxon>Glomeromycetes</taxon>
        <taxon>Diversisporales</taxon>
        <taxon>Acaulosporaceae</taxon>
        <taxon>Acaulospora</taxon>
    </lineage>
</organism>